<feature type="compositionally biased region" description="Polar residues" evidence="1">
    <location>
        <begin position="24"/>
        <end position="35"/>
    </location>
</feature>
<name>A0A392R943_9FABA</name>
<evidence type="ECO:0000256" key="1">
    <source>
        <dbReference type="SAM" id="MobiDB-lite"/>
    </source>
</evidence>
<evidence type="ECO:0000313" key="2">
    <source>
        <dbReference type="EMBL" id="MCI32554.1"/>
    </source>
</evidence>
<comment type="caution">
    <text evidence="2">The sequence shown here is derived from an EMBL/GenBank/DDBJ whole genome shotgun (WGS) entry which is preliminary data.</text>
</comment>
<reference evidence="2 3" key="1">
    <citation type="journal article" date="2018" name="Front. Plant Sci.">
        <title>Red Clover (Trifolium pratense) and Zigzag Clover (T. medium) - A Picture of Genomic Similarities and Differences.</title>
        <authorList>
            <person name="Dluhosova J."/>
            <person name="Istvanek J."/>
            <person name="Nedelnik J."/>
            <person name="Repkova J."/>
        </authorList>
    </citation>
    <scope>NUCLEOTIDE SEQUENCE [LARGE SCALE GENOMIC DNA]</scope>
    <source>
        <strain evidence="3">cv. 10/8</strain>
        <tissue evidence="2">Leaf</tissue>
    </source>
</reference>
<sequence>HLMAINAIKGLDPELSVGAPAGTQPRSTSPGSERSNAGRGHSSDQGTITNEFG</sequence>
<feature type="compositionally biased region" description="Polar residues" evidence="1">
    <location>
        <begin position="43"/>
        <end position="53"/>
    </location>
</feature>
<keyword evidence="3" id="KW-1185">Reference proteome</keyword>
<organism evidence="2 3">
    <name type="scientific">Trifolium medium</name>
    <dbReference type="NCBI Taxonomy" id="97028"/>
    <lineage>
        <taxon>Eukaryota</taxon>
        <taxon>Viridiplantae</taxon>
        <taxon>Streptophyta</taxon>
        <taxon>Embryophyta</taxon>
        <taxon>Tracheophyta</taxon>
        <taxon>Spermatophyta</taxon>
        <taxon>Magnoliopsida</taxon>
        <taxon>eudicotyledons</taxon>
        <taxon>Gunneridae</taxon>
        <taxon>Pentapetalae</taxon>
        <taxon>rosids</taxon>
        <taxon>fabids</taxon>
        <taxon>Fabales</taxon>
        <taxon>Fabaceae</taxon>
        <taxon>Papilionoideae</taxon>
        <taxon>50 kb inversion clade</taxon>
        <taxon>NPAAA clade</taxon>
        <taxon>Hologalegina</taxon>
        <taxon>IRL clade</taxon>
        <taxon>Trifolieae</taxon>
        <taxon>Trifolium</taxon>
    </lineage>
</organism>
<accession>A0A392R943</accession>
<proteinExistence type="predicted"/>
<dbReference type="Proteomes" id="UP000265520">
    <property type="component" value="Unassembled WGS sequence"/>
</dbReference>
<feature type="non-terminal residue" evidence="2">
    <location>
        <position position="1"/>
    </location>
</feature>
<feature type="region of interest" description="Disordered" evidence="1">
    <location>
        <begin position="1"/>
        <end position="53"/>
    </location>
</feature>
<dbReference type="EMBL" id="LXQA010196663">
    <property type="protein sequence ID" value="MCI32554.1"/>
    <property type="molecule type" value="Genomic_DNA"/>
</dbReference>
<protein>
    <submittedName>
        <fullName evidence="2">Uncharacterized protein</fullName>
    </submittedName>
</protein>
<evidence type="ECO:0000313" key="3">
    <source>
        <dbReference type="Proteomes" id="UP000265520"/>
    </source>
</evidence>
<dbReference type="AlphaFoldDB" id="A0A392R943"/>